<reference evidence="4" key="1">
    <citation type="submission" date="2021-01" db="EMBL/GenBank/DDBJ databases">
        <authorList>
            <consortium name="Genoscope - CEA"/>
            <person name="William W."/>
        </authorList>
    </citation>
    <scope>NUCLEOTIDE SEQUENCE</scope>
</reference>
<organism evidence="4 5">
    <name type="scientific">Paramecium octaurelia</name>
    <dbReference type="NCBI Taxonomy" id="43137"/>
    <lineage>
        <taxon>Eukaryota</taxon>
        <taxon>Sar</taxon>
        <taxon>Alveolata</taxon>
        <taxon>Ciliophora</taxon>
        <taxon>Intramacronucleata</taxon>
        <taxon>Oligohymenophorea</taxon>
        <taxon>Peniculida</taxon>
        <taxon>Parameciidae</taxon>
        <taxon>Paramecium</taxon>
    </lineage>
</organism>
<dbReference type="GO" id="GO:0004672">
    <property type="term" value="F:protein kinase activity"/>
    <property type="evidence" value="ECO:0007669"/>
    <property type="project" value="InterPro"/>
</dbReference>
<dbReference type="Pfam" id="PF00069">
    <property type="entry name" value="Pkinase"/>
    <property type="match status" value="1"/>
</dbReference>
<dbReference type="OMA" id="FKHFSYQ"/>
<comment type="caution">
    <text evidence="4">The sequence shown here is derived from an EMBL/GenBank/DDBJ whole genome shotgun (WGS) entry which is preliminary data.</text>
</comment>
<proteinExistence type="predicted"/>
<evidence type="ECO:0000259" key="3">
    <source>
        <dbReference type="PROSITE" id="PS50011"/>
    </source>
</evidence>
<dbReference type="PROSITE" id="PS50011">
    <property type="entry name" value="PROTEIN_KINASE_DOM"/>
    <property type="match status" value="1"/>
</dbReference>
<dbReference type="AlphaFoldDB" id="A0A8S1S5I0"/>
<keyword evidence="5" id="KW-1185">Reference proteome</keyword>
<dbReference type="SMART" id="SM00220">
    <property type="entry name" value="S_TKc"/>
    <property type="match status" value="1"/>
</dbReference>
<feature type="compositionally biased region" description="Polar residues" evidence="2">
    <location>
        <begin position="346"/>
        <end position="358"/>
    </location>
</feature>
<accession>A0A8S1S5I0</accession>
<feature type="domain" description="Protein kinase" evidence="3">
    <location>
        <begin position="14"/>
        <end position="280"/>
    </location>
</feature>
<name>A0A8S1S5I0_PAROT</name>
<evidence type="ECO:0000256" key="1">
    <source>
        <dbReference type="ARBA" id="ARBA00023860"/>
    </source>
</evidence>
<dbReference type="InterPro" id="IPR000719">
    <property type="entry name" value="Prot_kinase_dom"/>
</dbReference>
<feature type="region of interest" description="Disordered" evidence="2">
    <location>
        <begin position="346"/>
        <end position="368"/>
    </location>
</feature>
<evidence type="ECO:0000313" key="5">
    <source>
        <dbReference type="Proteomes" id="UP000683925"/>
    </source>
</evidence>
<dbReference type="PANTHER" id="PTHR11909">
    <property type="entry name" value="CASEIN KINASE-RELATED"/>
    <property type="match status" value="1"/>
</dbReference>
<gene>
    <name evidence="4" type="ORF">POCTA_138.1.T0060104</name>
</gene>
<dbReference type="GO" id="GO:0005524">
    <property type="term" value="F:ATP binding"/>
    <property type="evidence" value="ECO:0007669"/>
    <property type="project" value="InterPro"/>
</dbReference>
<dbReference type="FunFam" id="1.10.510.10:FF:001186">
    <property type="entry name" value="Uncharacterized protein"/>
    <property type="match status" value="1"/>
</dbReference>
<dbReference type="InterPro" id="IPR050235">
    <property type="entry name" value="CK1_Ser-Thr_kinase"/>
</dbReference>
<evidence type="ECO:0000313" key="4">
    <source>
        <dbReference type="EMBL" id="CAD8134935.1"/>
    </source>
</evidence>
<sequence length="466" mass="54390">MEEIKKGDIIAEEYEIINLLSQGSFGKVYLGRSLSQKIEVAIKVEKNEVAHLNSLQKEVTILKQLEGIDQIPSVYWNGYYKGMDVIILNMLGKDLIYYFHKFKHFSYQCVCNVAIQMIEILELIHKKQELNLYIIRNIIHRDLKPENILGSPDSSKIYLIDFGIAKDLEQNKKSKDKLSFIGTTRYASLAAHLGVEQNKKDDLESLGYILIFFINQTLPWTNIDKEDVFRIEKIGQMKQEITLETLCKGLPSAILKYMKYVKQLQHKQKPDYQSLKNLFVIENQNQIGNCLIFDWNKKEFQELKLKSSKSLRSLNNIQISKSSFNNKNKKQFQSISNIKRESYGKISSKNNQNTFGQKESSDERSNSIKQVSNQKSIFVDYSISYEQTKVSKVSQFRQKSSKSIFGKKHQKSQQLKESSIIPIQSEQQLYEMEESDLEIKYNLLHYTSVFYNYKNPIQEFKVIQFS</sequence>
<evidence type="ECO:0000256" key="2">
    <source>
        <dbReference type="SAM" id="MobiDB-lite"/>
    </source>
</evidence>
<dbReference type="EMBL" id="CAJJDP010000005">
    <property type="protein sequence ID" value="CAD8134935.1"/>
    <property type="molecule type" value="Genomic_DNA"/>
</dbReference>
<protein>
    <recommendedName>
        <fullName evidence="1">Casein kinase I</fullName>
    </recommendedName>
</protein>
<dbReference type="Proteomes" id="UP000683925">
    <property type="component" value="Unassembled WGS sequence"/>
</dbReference>
<dbReference type="OrthoDB" id="301430at2759"/>